<dbReference type="InterPro" id="IPR001932">
    <property type="entry name" value="PPM-type_phosphatase-like_dom"/>
</dbReference>
<dbReference type="KEGG" id="abae:CL176_06065"/>
<dbReference type="Pfam" id="PF13672">
    <property type="entry name" value="PP2C_2"/>
    <property type="match status" value="1"/>
</dbReference>
<keyword evidence="3" id="KW-1185">Reference proteome</keyword>
<dbReference type="InterPro" id="IPR015655">
    <property type="entry name" value="PP2C"/>
</dbReference>
<dbReference type="SMART" id="SM00331">
    <property type="entry name" value="PP2C_SIG"/>
    <property type="match status" value="1"/>
</dbReference>
<proteinExistence type="predicted"/>
<dbReference type="SMART" id="SM00332">
    <property type="entry name" value="PP2Cc"/>
    <property type="match status" value="1"/>
</dbReference>
<sequence length="251" mass="27419">MQISIHTNVGKQRSSNQDYADYFMNDFDQPLFVLCDGVGGHQAGDVASQLTTEYLGNIFQELEDALTADSVSVWLHNAIHSVNQYIYDTSIKRSDLEGMGTTLVMGTIVEDVLYIAHVGDSRAYVYSNGRLAQMTEDHSLVNELIKSGEITEAEGEVHPRRNVVTQSIGVTESVGYELTQVSIYEIDIVMFCSDGLTNMVSKETLEAFFAANESSDDLSQDLVNAANEAGGLDNITVIIASHFQDTLGEGA</sequence>
<reference evidence="2 3" key="1">
    <citation type="submission" date="2017-09" db="EMBL/GenBank/DDBJ databases">
        <title>Complete genome sequence of Oxytococcus suis strain ZY16052.</title>
        <authorList>
            <person name="Li F."/>
        </authorList>
    </citation>
    <scope>NUCLEOTIDE SEQUENCE [LARGE SCALE GENOMIC DNA]</scope>
    <source>
        <strain evidence="2 3">ZY16052</strain>
    </source>
</reference>
<evidence type="ECO:0000259" key="1">
    <source>
        <dbReference type="PROSITE" id="PS51746"/>
    </source>
</evidence>
<protein>
    <submittedName>
        <fullName evidence="2">Serine/threonine protein phosphatase</fullName>
    </submittedName>
</protein>
<dbReference type="PROSITE" id="PS51746">
    <property type="entry name" value="PPM_2"/>
    <property type="match status" value="1"/>
</dbReference>
<dbReference type="OrthoDB" id="9801841at2"/>
<dbReference type="Proteomes" id="UP000263232">
    <property type="component" value="Chromosome"/>
</dbReference>
<dbReference type="GO" id="GO:0004722">
    <property type="term" value="F:protein serine/threonine phosphatase activity"/>
    <property type="evidence" value="ECO:0007669"/>
    <property type="project" value="InterPro"/>
</dbReference>
<gene>
    <name evidence="2" type="ORF">CL176_06065</name>
</gene>
<dbReference type="CDD" id="cd00143">
    <property type="entry name" value="PP2Cc"/>
    <property type="match status" value="1"/>
</dbReference>
<accession>A0A347WKI7</accession>
<dbReference type="InterPro" id="IPR036457">
    <property type="entry name" value="PPM-type-like_dom_sf"/>
</dbReference>
<dbReference type="SUPFAM" id="SSF81606">
    <property type="entry name" value="PP2C-like"/>
    <property type="match status" value="1"/>
</dbReference>
<dbReference type="AlphaFoldDB" id="A0A347WKI7"/>
<organism evidence="2 3">
    <name type="scientific">Suicoccus acidiformans</name>
    <dbReference type="NCBI Taxonomy" id="2036206"/>
    <lineage>
        <taxon>Bacteria</taxon>
        <taxon>Bacillati</taxon>
        <taxon>Bacillota</taxon>
        <taxon>Bacilli</taxon>
        <taxon>Lactobacillales</taxon>
        <taxon>Aerococcaceae</taxon>
        <taxon>Suicoccus</taxon>
    </lineage>
</organism>
<evidence type="ECO:0000313" key="2">
    <source>
        <dbReference type="EMBL" id="AXY25594.1"/>
    </source>
</evidence>
<dbReference type="Gene3D" id="3.60.40.10">
    <property type="entry name" value="PPM-type phosphatase domain"/>
    <property type="match status" value="1"/>
</dbReference>
<dbReference type="PANTHER" id="PTHR13832">
    <property type="entry name" value="PROTEIN PHOSPHATASE 2C"/>
    <property type="match status" value="1"/>
</dbReference>
<dbReference type="RefSeq" id="WP_118990496.1">
    <property type="nucleotide sequence ID" value="NZ_CP023434.1"/>
</dbReference>
<name>A0A347WKI7_9LACT</name>
<dbReference type="EMBL" id="CP023434">
    <property type="protein sequence ID" value="AXY25594.1"/>
    <property type="molecule type" value="Genomic_DNA"/>
</dbReference>
<dbReference type="PANTHER" id="PTHR13832:SF860">
    <property type="entry name" value="PROTEIN PHOSPHATASE PHPP"/>
    <property type="match status" value="1"/>
</dbReference>
<dbReference type="NCBIfam" id="NF033484">
    <property type="entry name" value="Stp1_PP2C_phos"/>
    <property type="match status" value="1"/>
</dbReference>
<feature type="domain" description="PPM-type phosphatase" evidence="1">
    <location>
        <begin position="2"/>
        <end position="242"/>
    </location>
</feature>
<evidence type="ECO:0000313" key="3">
    <source>
        <dbReference type="Proteomes" id="UP000263232"/>
    </source>
</evidence>